<reference evidence="1 2" key="2">
    <citation type="submission" date="2018-11" db="EMBL/GenBank/DDBJ databases">
        <authorList>
            <consortium name="Pathogen Informatics"/>
        </authorList>
    </citation>
    <scope>NUCLEOTIDE SEQUENCE [LARGE SCALE GENOMIC DNA]</scope>
    <source>
        <strain evidence="1">Dakar</strain>
        <strain evidence="2">Dakar, Senegal</strain>
    </source>
</reference>
<dbReference type="EMBL" id="UZAK01002603">
    <property type="protein sequence ID" value="VDO75752.1"/>
    <property type="molecule type" value="Genomic_DNA"/>
</dbReference>
<reference evidence="3" key="1">
    <citation type="submission" date="2016-06" db="UniProtKB">
        <authorList>
            <consortium name="WormBaseParasite"/>
        </authorList>
    </citation>
    <scope>IDENTIFICATION</scope>
</reference>
<sequence length="47" mass="5527">MRLWCKFNTVIFGDKLRPLILSIPELINSNSVLILRSCDRSENYPEM</sequence>
<organism evidence="3">
    <name type="scientific">Schistosoma curassoni</name>
    <dbReference type="NCBI Taxonomy" id="6186"/>
    <lineage>
        <taxon>Eukaryota</taxon>
        <taxon>Metazoa</taxon>
        <taxon>Spiralia</taxon>
        <taxon>Lophotrochozoa</taxon>
        <taxon>Platyhelminthes</taxon>
        <taxon>Trematoda</taxon>
        <taxon>Digenea</taxon>
        <taxon>Strigeidida</taxon>
        <taxon>Schistosomatoidea</taxon>
        <taxon>Schistosomatidae</taxon>
        <taxon>Schistosoma</taxon>
    </lineage>
</organism>
<protein>
    <submittedName>
        <fullName evidence="1 3">Uncharacterized protein</fullName>
    </submittedName>
</protein>
<gene>
    <name evidence="1" type="ORF">SCUD_LOCUS2611</name>
</gene>
<accession>A0A183JIT6</accession>
<proteinExistence type="predicted"/>
<evidence type="ECO:0000313" key="3">
    <source>
        <dbReference type="WBParaSite" id="SCUD_0000261001-mRNA-1"/>
    </source>
</evidence>
<name>A0A183JIT6_9TREM</name>
<evidence type="ECO:0000313" key="2">
    <source>
        <dbReference type="Proteomes" id="UP000279833"/>
    </source>
</evidence>
<dbReference type="AlphaFoldDB" id="A0A183JIT6"/>
<dbReference type="Proteomes" id="UP000279833">
    <property type="component" value="Unassembled WGS sequence"/>
</dbReference>
<dbReference type="WBParaSite" id="SCUD_0000261001-mRNA-1">
    <property type="protein sequence ID" value="SCUD_0000261001-mRNA-1"/>
    <property type="gene ID" value="SCUD_0000261001"/>
</dbReference>
<keyword evidence="2" id="KW-1185">Reference proteome</keyword>
<evidence type="ECO:0000313" key="1">
    <source>
        <dbReference type="EMBL" id="VDO75752.1"/>
    </source>
</evidence>